<comment type="caution">
    <text evidence="3">The sequence shown here is derived from an EMBL/GenBank/DDBJ whole genome shotgun (WGS) entry which is preliminary data.</text>
</comment>
<reference evidence="3 4" key="1">
    <citation type="submission" date="2019-09" db="EMBL/GenBank/DDBJ databases">
        <title>Wenzhouxiangella sp. Genome sequencing and assembly.</title>
        <authorList>
            <person name="Zhang R."/>
        </authorList>
    </citation>
    <scope>NUCLEOTIDE SEQUENCE [LARGE SCALE GENOMIC DNA]</scope>
    <source>
        <strain evidence="3 4">W260</strain>
    </source>
</reference>
<dbReference type="Pfam" id="PF13598">
    <property type="entry name" value="DUF4139"/>
    <property type="match status" value="1"/>
</dbReference>
<keyword evidence="1" id="KW-0732">Signal</keyword>
<gene>
    <name evidence="3" type="ORF">F3N42_05200</name>
</gene>
<feature type="domain" description="DUF4139" evidence="2">
    <location>
        <begin position="213"/>
        <end position="514"/>
    </location>
</feature>
<dbReference type="Proteomes" id="UP000325372">
    <property type="component" value="Unassembled WGS sequence"/>
</dbReference>
<protein>
    <submittedName>
        <fullName evidence="3">DUF4139 domain-containing protein</fullName>
    </submittedName>
</protein>
<sequence>MRTHRMTRRISPIAHGVAVALLAGFAAACHAQDPSGGSDDAVTIYSSLQPGAVSPELYRPVNGRSGYGHVPGYAIVRHDRSFEIGKGLQTHRVTDVAALIDPTTVTFASLDEPGTRVIEQSFKFDLVSQAKLIQRYLGETITVEVPRGDHVEQVSGVLLGATDGLTLQLEDGSVQAVRSYTNITFGKLPGGLMTRPTLEWLLDSPAAGEQTTRVSYETQGMTWWADYNIVYDETDDCSMDLSAWVSIVNQSGASYDNARLKLIAGDVNRAQPAHAPSTKAMRQMAMMEADAMAGFEEKSFFEYHLYTLGRRTDLPENSTRQLELMPSAEGVACEKELVFAPTLDYGWYGYQQLDQGYGRVAGKDVSVFLRFANDENSGLGVPLPAGRIRVNQLDTADGSLEFIGEDVLDHTPRNEDVLIRMGNAFDVVGERTQVDFRVDSVRRNLWETFEIKLRNHKDEAVNVAVLENLYRAANWDISDASHRDTKDNAHRVRFDVKVPAEGETVIRYTVHYDW</sequence>
<evidence type="ECO:0000313" key="3">
    <source>
        <dbReference type="EMBL" id="KAA9132617.1"/>
    </source>
</evidence>
<evidence type="ECO:0000259" key="2">
    <source>
        <dbReference type="Pfam" id="PF13598"/>
    </source>
</evidence>
<dbReference type="PROSITE" id="PS51257">
    <property type="entry name" value="PROKAR_LIPOPROTEIN"/>
    <property type="match status" value="1"/>
</dbReference>
<dbReference type="RefSeq" id="WP_150863326.1">
    <property type="nucleotide sequence ID" value="NZ_VYXP01000003.1"/>
</dbReference>
<accession>A0A5N0TET3</accession>
<dbReference type="PANTHER" id="PTHR38075">
    <property type="entry name" value="DUF4139 DOMAIN-CONTAINING PROTEIN"/>
    <property type="match status" value="1"/>
</dbReference>
<dbReference type="PANTHER" id="PTHR38075:SF1">
    <property type="entry name" value="DUF4139 DOMAIN-CONTAINING PROTEIN"/>
    <property type="match status" value="1"/>
</dbReference>
<evidence type="ECO:0000313" key="4">
    <source>
        <dbReference type="Proteomes" id="UP000325372"/>
    </source>
</evidence>
<feature type="chain" id="PRO_5024396973" evidence="1">
    <location>
        <begin position="32"/>
        <end position="514"/>
    </location>
</feature>
<dbReference type="AlphaFoldDB" id="A0A5N0TET3"/>
<organism evidence="3 4">
    <name type="scientific">Marinihelvus fidelis</name>
    <dbReference type="NCBI Taxonomy" id="2613842"/>
    <lineage>
        <taxon>Bacteria</taxon>
        <taxon>Pseudomonadati</taxon>
        <taxon>Pseudomonadota</taxon>
        <taxon>Gammaproteobacteria</taxon>
        <taxon>Chromatiales</taxon>
        <taxon>Wenzhouxiangellaceae</taxon>
        <taxon>Marinihelvus</taxon>
    </lineage>
</organism>
<evidence type="ECO:0000256" key="1">
    <source>
        <dbReference type="SAM" id="SignalP"/>
    </source>
</evidence>
<feature type="signal peptide" evidence="1">
    <location>
        <begin position="1"/>
        <end position="31"/>
    </location>
</feature>
<dbReference type="InterPro" id="IPR037291">
    <property type="entry name" value="DUF4139"/>
</dbReference>
<keyword evidence="4" id="KW-1185">Reference proteome</keyword>
<name>A0A5N0TET3_9GAMM</name>
<proteinExistence type="predicted"/>
<dbReference type="EMBL" id="VYXP01000003">
    <property type="protein sequence ID" value="KAA9132617.1"/>
    <property type="molecule type" value="Genomic_DNA"/>
</dbReference>